<keyword evidence="4 8" id="KW-0812">Transmembrane</keyword>
<keyword evidence="2 8" id="KW-0813">Transport</keyword>
<comment type="caution">
    <text evidence="13">The sequence shown here is derived from an EMBL/GenBank/DDBJ whole genome shotgun (WGS) entry which is preliminary data.</text>
</comment>
<comment type="similarity">
    <text evidence="8 9">Belongs to the TonB-dependent receptor family.</text>
</comment>
<keyword evidence="7 8" id="KW-0998">Cell outer membrane</keyword>
<evidence type="ECO:0000256" key="4">
    <source>
        <dbReference type="ARBA" id="ARBA00022692"/>
    </source>
</evidence>
<evidence type="ECO:0000256" key="3">
    <source>
        <dbReference type="ARBA" id="ARBA00022452"/>
    </source>
</evidence>
<dbReference type="PANTHER" id="PTHR40980:SF3">
    <property type="entry name" value="TONB-DEPENDENT RECEPTOR-LIKE BETA-BARREL DOMAIN-CONTAINING PROTEIN"/>
    <property type="match status" value="1"/>
</dbReference>
<sequence>MKTMFKRSAISVSISMCLLGGGTFASSALAQEDNKDVERIEVTGIKGSLQRGLMLKQNSANFVDAISAEDVGKLPDHNIAEALQRVTGVSIQRSRGEGDFVSIRGLGPDFVRGTVNGRSMVSATESFDSTLSGGSRSSTGRATNFDVLPAEVISTLEVIKSPSAEHVEGGIGGIVNIKTARPLSVDNKFVVSAKGTYREFEGDTDPNLSALYSWVNDESDFGILTSVSYSQRNIREDFSRSFGWLPWGTYDTNADGAADRDALIPLSNNLDSYQETRDRITVNSTMQWTIDDSSEVIFDILYSDRSIEHDEQSAILVALPVGYSANPDGSFVVDSSQFNGTALPNILSSLPPELVSDQQKSDDSMLNLGLQYIKQLGEWQLTTDFSYADASGSLDFDRAVIVGNGDADGGNYFYDFNVNQDGFAVDYTGKASLSNPGNYFLRNGRVTRTENDDSEFAVQFDAERDIDSDFISAIKTGFRYRNRDKEIKRSDFDGGLGDFAFTDITGDSHFNGISNFMDGSLNNNFDYSDMIFANPQVALAYAAQQGIDIVPKQDALGTYDIQEQTYAAYFQVDLDGSIGDVGFIGDFGFRLVYTQQDVNGLSRPFTIDGTTTPGSLVFTSPDSQNVSFDDSYLNVLPSLNLRFEVQEDLYLRVAASKSLTRPTFSDLAPSIAINPSATVDLNGDGIAATANMGNPNLAPYESTNFDIGFEWYFGDASALYAGIFYKEIEDFIATVTNLDTEVEGTVFDSVSQPDNQGTAQLTGLEVGLQDSYESGFGYLVNISLTENDAEFEEGGDIPFPGVSDYSYNATVYYDNDGFEARLAYSYRDDYLLLASDVFANQVFTEGYGQLDASISYEVSDGIDVYLEAVNLTDNNAKLFTSNEDTNLSQQFLSESHVGRRLGLGIRASF</sequence>
<keyword evidence="5 9" id="KW-0798">TonB box</keyword>
<dbReference type="SUPFAM" id="SSF56935">
    <property type="entry name" value="Porins"/>
    <property type="match status" value="1"/>
</dbReference>
<feature type="signal peptide" evidence="10">
    <location>
        <begin position="1"/>
        <end position="30"/>
    </location>
</feature>
<dbReference type="InterPro" id="IPR036942">
    <property type="entry name" value="Beta-barrel_TonB_sf"/>
</dbReference>
<evidence type="ECO:0000256" key="5">
    <source>
        <dbReference type="ARBA" id="ARBA00023077"/>
    </source>
</evidence>
<dbReference type="Gene3D" id="2.40.170.20">
    <property type="entry name" value="TonB-dependent receptor, beta-barrel domain"/>
    <property type="match status" value="1"/>
</dbReference>
<evidence type="ECO:0000256" key="1">
    <source>
        <dbReference type="ARBA" id="ARBA00004571"/>
    </source>
</evidence>
<dbReference type="OrthoDB" id="8727862at2"/>
<feature type="domain" description="TonB-dependent receptor-like beta-barrel" evidence="11">
    <location>
        <begin position="404"/>
        <end position="871"/>
    </location>
</feature>
<proteinExistence type="inferred from homology"/>
<dbReference type="RefSeq" id="WP_121852602.1">
    <property type="nucleotide sequence ID" value="NZ_CP037952.1"/>
</dbReference>
<evidence type="ECO:0000259" key="11">
    <source>
        <dbReference type="Pfam" id="PF00593"/>
    </source>
</evidence>
<protein>
    <submittedName>
        <fullName evidence="13">TonB-dependent receptor</fullName>
    </submittedName>
</protein>
<evidence type="ECO:0000313" key="13">
    <source>
        <dbReference type="EMBL" id="RJY18442.1"/>
    </source>
</evidence>
<dbReference type="GO" id="GO:0009279">
    <property type="term" value="C:cell outer membrane"/>
    <property type="evidence" value="ECO:0007669"/>
    <property type="project" value="UniProtKB-SubCell"/>
</dbReference>
<evidence type="ECO:0000256" key="8">
    <source>
        <dbReference type="PROSITE-ProRule" id="PRU01360"/>
    </source>
</evidence>
<dbReference type="InterPro" id="IPR012910">
    <property type="entry name" value="Plug_dom"/>
</dbReference>
<feature type="chain" id="PRO_5017430929" evidence="10">
    <location>
        <begin position="31"/>
        <end position="909"/>
    </location>
</feature>
<evidence type="ECO:0000313" key="14">
    <source>
        <dbReference type="Proteomes" id="UP000273022"/>
    </source>
</evidence>
<evidence type="ECO:0000256" key="6">
    <source>
        <dbReference type="ARBA" id="ARBA00023136"/>
    </source>
</evidence>
<keyword evidence="14" id="KW-1185">Reference proteome</keyword>
<dbReference type="Gene3D" id="2.170.130.10">
    <property type="entry name" value="TonB-dependent receptor, plug domain"/>
    <property type="match status" value="1"/>
</dbReference>
<dbReference type="AlphaFoldDB" id="A0A3A6TVT7"/>
<dbReference type="Pfam" id="PF07715">
    <property type="entry name" value="Plug"/>
    <property type="match status" value="1"/>
</dbReference>
<keyword evidence="13" id="KW-0675">Receptor</keyword>
<gene>
    <name evidence="13" type="ORF">D5R81_05250</name>
</gene>
<dbReference type="NCBIfam" id="TIGR01782">
    <property type="entry name" value="TonB-Xanth-Caul"/>
    <property type="match status" value="1"/>
</dbReference>
<evidence type="ECO:0000256" key="2">
    <source>
        <dbReference type="ARBA" id="ARBA00022448"/>
    </source>
</evidence>
<feature type="domain" description="TonB-dependent receptor plug" evidence="12">
    <location>
        <begin position="57"/>
        <end position="174"/>
    </location>
</feature>
<dbReference type="EMBL" id="QYYH01000022">
    <property type="protein sequence ID" value="RJY18442.1"/>
    <property type="molecule type" value="Genomic_DNA"/>
</dbReference>
<evidence type="ECO:0000256" key="10">
    <source>
        <dbReference type="SAM" id="SignalP"/>
    </source>
</evidence>
<organism evidence="13 14">
    <name type="scientific">Parashewanella spongiae</name>
    <dbReference type="NCBI Taxonomy" id="342950"/>
    <lineage>
        <taxon>Bacteria</taxon>
        <taxon>Pseudomonadati</taxon>
        <taxon>Pseudomonadota</taxon>
        <taxon>Gammaproteobacteria</taxon>
        <taxon>Alteromonadales</taxon>
        <taxon>Shewanellaceae</taxon>
        <taxon>Parashewanella</taxon>
    </lineage>
</organism>
<evidence type="ECO:0000259" key="12">
    <source>
        <dbReference type="Pfam" id="PF07715"/>
    </source>
</evidence>
<keyword evidence="3 8" id="KW-1134">Transmembrane beta strand</keyword>
<accession>A0A3A6TVT7</accession>
<keyword evidence="10" id="KW-0732">Signal</keyword>
<dbReference type="InterPro" id="IPR039426">
    <property type="entry name" value="TonB-dep_rcpt-like"/>
</dbReference>
<dbReference type="PANTHER" id="PTHR40980">
    <property type="entry name" value="PLUG DOMAIN-CONTAINING PROTEIN"/>
    <property type="match status" value="1"/>
</dbReference>
<evidence type="ECO:0000256" key="7">
    <source>
        <dbReference type="ARBA" id="ARBA00023237"/>
    </source>
</evidence>
<comment type="subcellular location">
    <subcellularLocation>
        <location evidence="1 8">Cell outer membrane</location>
        <topology evidence="1 8">Multi-pass membrane protein</topology>
    </subcellularLocation>
</comment>
<dbReference type="Pfam" id="PF00593">
    <property type="entry name" value="TonB_dep_Rec_b-barrel"/>
    <property type="match status" value="1"/>
</dbReference>
<evidence type="ECO:0000256" key="9">
    <source>
        <dbReference type="RuleBase" id="RU003357"/>
    </source>
</evidence>
<dbReference type="InterPro" id="IPR000531">
    <property type="entry name" value="Beta-barrel_TonB"/>
</dbReference>
<dbReference type="PROSITE" id="PS52016">
    <property type="entry name" value="TONB_DEPENDENT_REC_3"/>
    <property type="match status" value="1"/>
</dbReference>
<keyword evidence="6 8" id="KW-0472">Membrane</keyword>
<dbReference type="InterPro" id="IPR010104">
    <property type="entry name" value="TonB_rcpt_bac"/>
</dbReference>
<dbReference type="InterPro" id="IPR037066">
    <property type="entry name" value="Plug_dom_sf"/>
</dbReference>
<dbReference type="Proteomes" id="UP000273022">
    <property type="component" value="Unassembled WGS sequence"/>
</dbReference>
<dbReference type="CDD" id="cd01347">
    <property type="entry name" value="ligand_gated_channel"/>
    <property type="match status" value="1"/>
</dbReference>
<reference evidence="13 14" key="1">
    <citation type="submission" date="2018-09" db="EMBL/GenBank/DDBJ databases">
        <title>Phylogeny of the Shewanellaceae, and recommendation for two new genera, Pseudoshewanella and Parashewanella.</title>
        <authorList>
            <person name="Wang G."/>
        </authorList>
    </citation>
    <scope>NUCLEOTIDE SEQUENCE [LARGE SCALE GENOMIC DNA]</scope>
    <source>
        <strain evidence="13 14">KCTC 22492</strain>
    </source>
</reference>
<name>A0A3A6TVT7_9GAMM</name>